<evidence type="ECO:0008006" key="2">
    <source>
        <dbReference type="Google" id="ProtNLM"/>
    </source>
</evidence>
<dbReference type="InterPro" id="IPR012338">
    <property type="entry name" value="Beta-lactam/transpept-like"/>
</dbReference>
<reference evidence="1" key="1">
    <citation type="submission" date="2024-05" db="EMBL/GenBank/DDBJ databases">
        <authorList>
            <person name="Kim S."/>
            <person name="Heo J."/>
            <person name="Choi H."/>
            <person name="Choi Y."/>
            <person name="Kwon S.-W."/>
            <person name="Kim Y."/>
        </authorList>
    </citation>
    <scope>NUCLEOTIDE SEQUENCE</scope>
    <source>
        <strain evidence="1">KACC 23699</strain>
    </source>
</reference>
<gene>
    <name evidence="1" type="ORF">ABEG17_08455</name>
</gene>
<dbReference type="AlphaFoldDB" id="A0AAU7JY37"/>
<dbReference type="EMBL" id="CP157483">
    <property type="protein sequence ID" value="XBO45347.1"/>
    <property type="molecule type" value="Genomic_DNA"/>
</dbReference>
<accession>A0AAU7JY37</accession>
<evidence type="ECO:0000313" key="1">
    <source>
        <dbReference type="EMBL" id="XBO45347.1"/>
    </source>
</evidence>
<dbReference type="Gene3D" id="3.40.710.10">
    <property type="entry name" value="DD-peptidase/beta-lactamase superfamily"/>
    <property type="match status" value="1"/>
</dbReference>
<sequence>MTSLRHAHTARPPAIAGEYGIAVVGGAPGSRVVLTLGTWKTGPAWSTIKVPLVEAVLRSTGGTATTADMRQALTVSDNAAASRLWQTLGSGTKAAGRVDAVLAAHENQNVRTQPFVTRAGFSAEGQTQWTLGDQATFAAALPCAHDPADGPVLDLLGHIDPSQQWGAGRWPGARFKGGWGPSPTGAYVARQLALLPHAGGWTAVALAAVARDGSFVSATQALDDLERWLATHTAELPLASCDKQ</sequence>
<protein>
    <recommendedName>
        <fullName evidence="2">Serine hydrolase</fullName>
    </recommendedName>
</protein>
<name>A0AAU7JY37_9MICO</name>
<organism evidence="1">
    <name type="scientific">Pedococcus sp. KACC 23699</name>
    <dbReference type="NCBI Taxonomy" id="3149228"/>
    <lineage>
        <taxon>Bacteria</taxon>
        <taxon>Bacillati</taxon>
        <taxon>Actinomycetota</taxon>
        <taxon>Actinomycetes</taxon>
        <taxon>Micrococcales</taxon>
        <taxon>Intrasporangiaceae</taxon>
        <taxon>Pedococcus</taxon>
    </lineage>
</organism>
<dbReference type="SUPFAM" id="SSF56601">
    <property type="entry name" value="beta-lactamase/transpeptidase-like"/>
    <property type="match status" value="1"/>
</dbReference>
<dbReference type="RefSeq" id="WP_406832839.1">
    <property type="nucleotide sequence ID" value="NZ_CP157483.1"/>
</dbReference>
<proteinExistence type="predicted"/>